<dbReference type="PANTHER" id="PTHR43884:SF12">
    <property type="entry name" value="ISOVALERYL-COA DEHYDROGENASE, MITOCHONDRIAL-RELATED"/>
    <property type="match status" value="1"/>
</dbReference>
<dbReference type="RefSeq" id="XP_070474265.1">
    <property type="nucleotide sequence ID" value="XM_070618164.1"/>
</dbReference>
<evidence type="ECO:0000313" key="6">
    <source>
        <dbReference type="Proteomes" id="UP001652662"/>
    </source>
</evidence>
<keyword evidence="3" id="KW-0274">FAD</keyword>
<gene>
    <name evidence="7 8 9 10 11 12 13 14 15 16" type="primary">ACADL</name>
</gene>
<evidence type="ECO:0000313" key="14">
    <source>
        <dbReference type="RefSeq" id="XP_070474273.1"/>
    </source>
</evidence>
<evidence type="ECO:0000313" key="16">
    <source>
        <dbReference type="RefSeq" id="XP_070474275.1"/>
    </source>
</evidence>
<evidence type="ECO:0000256" key="2">
    <source>
        <dbReference type="ARBA" id="ARBA00022630"/>
    </source>
</evidence>
<dbReference type="Gene3D" id="2.40.110.10">
    <property type="entry name" value="Butyryl-CoA Dehydrogenase, subunit A, domain 2"/>
    <property type="match status" value="1"/>
</dbReference>
<evidence type="ECO:0000259" key="5">
    <source>
        <dbReference type="Pfam" id="PF02770"/>
    </source>
</evidence>
<dbReference type="RefSeq" id="XP_070474274.1">
    <property type="nucleotide sequence ID" value="XM_070618173.1"/>
</dbReference>
<evidence type="ECO:0000313" key="8">
    <source>
        <dbReference type="RefSeq" id="XP_070474266.1"/>
    </source>
</evidence>
<evidence type="ECO:0000313" key="9">
    <source>
        <dbReference type="RefSeq" id="XP_070474268.1"/>
    </source>
</evidence>
<feature type="compositionally biased region" description="Basic residues" evidence="4">
    <location>
        <begin position="17"/>
        <end position="27"/>
    </location>
</feature>
<evidence type="ECO:0000313" key="10">
    <source>
        <dbReference type="RefSeq" id="XP_070474269.1"/>
    </source>
</evidence>
<evidence type="ECO:0000256" key="1">
    <source>
        <dbReference type="ARBA" id="ARBA00001974"/>
    </source>
</evidence>
<dbReference type="RefSeq" id="XP_070474273.1">
    <property type="nucleotide sequence ID" value="XM_070618172.1"/>
</dbReference>
<dbReference type="RefSeq" id="XP_070474275.1">
    <property type="nucleotide sequence ID" value="XM_070618174.1"/>
</dbReference>
<dbReference type="RefSeq" id="XP_070474266.1">
    <property type="nucleotide sequence ID" value="XM_070618165.1"/>
</dbReference>
<dbReference type="Pfam" id="PF02770">
    <property type="entry name" value="Acyl-CoA_dh_M"/>
    <property type="match status" value="1"/>
</dbReference>
<feature type="region of interest" description="Disordered" evidence="4">
    <location>
        <begin position="16"/>
        <end position="352"/>
    </location>
</feature>
<keyword evidence="2" id="KW-0285">Flavoprotein</keyword>
<dbReference type="RefSeq" id="XP_070474269.1">
    <property type="nucleotide sequence ID" value="XM_070618168.1"/>
</dbReference>
<organism evidence="6 15">
    <name type="scientific">Equus przewalskii</name>
    <name type="common">Przewalski's horse</name>
    <name type="synonym">Equus caballus przewalskii</name>
    <dbReference type="NCBI Taxonomy" id="9798"/>
    <lineage>
        <taxon>Eukaryota</taxon>
        <taxon>Metazoa</taxon>
        <taxon>Chordata</taxon>
        <taxon>Craniata</taxon>
        <taxon>Vertebrata</taxon>
        <taxon>Euteleostomi</taxon>
        <taxon>Mammalia</taxon>
        <taxon>Eutheria</taxon>
        <taxon>Laurasiatheria</taxon>
        <taxon>Perissodactyla</taxon>
        <taxon>Equidae</taxon>
        <taxon>Equus</taxon>
    </lineage>
</organism>
<feature type="region of interest" description="Disordered" evidence="4">
    <location>
        <begin position="474"/>
        <end position="495"/>
    </location>
</feature>
<dbReference type="InterPro" id="IPR046373">
    <property type="entry name" value="Acyl-CoA_Oxase/DH_mid-dom_sf"/>
</dbReference>
<dbReference type="InterPro" id="IPR006091">
    <property type="entry name" value="Acyl-CoA_Oxase/DH_mid-dom"/>
</dbReference>
<evidence type="ECO:0000313" key="12">
    <source>
        <dbReference type="RefSeq" id="XP_070474271.1"/>
    </source>
</evidence>
<protein>
    <submittedName>
        <fullName evidence="7 8">Long-chain specific acyl-CoA dehydrogenase, mitochondrial isoform X1</fullName>
    </submittedName>
</protein>
<dbReference type="GeneID" id="103567648"/>
<evidence type="ECO:0000256" key="3">
    <source>
        <dbReference type="ARBA" id="ARBA00022827"/>
    </source>
</evidence>
<keyword evidence="6" id="KW-1185">Reference proteome</keyword>
<evidence type="ECO:0000313" key="15">
    <source>
        <dbReference type="RefSeq" id="XP_070474274.1"/>
    </source>
</evidence>
<comment type="cofactor">
    <cofactor evidence="1">
        <name>FAD</name>
        <dbReference type="ChEBI" id="CHEBI:57692"/>
    </cofactor>
</comment>
<dbReference type="Proteomes" id="UP001652662">
    <property type="component" value="Chromosome 5"/>
</dbReference>
<feature type="compositionally biased region" description="Basic and acidic residues" evidence="4">
    <location>
        <begin position="483"/>
        <end position="492"/>
    </location>
</feature>
<evidence type="ECO:0000313" key="7">
    <source>
        <dbReference type="RefSeq" id="XP_070474265.1"/>
    </source>
</evidence>
<feature type="domain" description="Acyl-CoA oxidase/dehydrogenase middle" evidence="5">
    <location>
        <begin position="535"/>
        <end position="596"/>
    </location>
</feature>
<evidence type="ECO:0000313" key="11">
    <source>
        <dbReference type="RefSeq" id="XP_070474270.1"/>
    </source>
</evidence>
<feature type="compositionally biased region" description="Low complexity" evidence="4">
    <location>
        <begin position="393"/>
        <end position="403"/>
    </location>
</feature>
<dbReference type="RefSeq" id="XP_070474270.1">
    <property type="nucleotide sequence ID" value="XM_070618169.1"/>
</dbReference>
<name>A0ABM4PAP8_EQUPR</name>
<accession>A0ABM4PAP8</accession>
<feature type="region of interest" description="Disordered" evidence="4">
    <location>
        <begin position="393"/>
        <end position="431"/>
    </location>
</feature>
<dbReference type="SUPFAM" id="SSF56645">
    <property type="entry name" value="Acyl-CoA dehydrogenase NM domain-like"/>
    <property type="match status" value="1"/>
</dbReference>
<feature type="compositionally biased region" description="Pro residues" evidence="4">
    <location>
        <begin position="82"/>
        <end position="102"/>
    </location>
</feature>
<dbReference type="InterPro" id="IPR009100">
    <property type="entry name" value="AcylCoA_DH/oxidase_NM_dom_sf"/>
</dbReference>
<evidence type="ECO:0000313" key="13">
    <source>
        <dbReference type="RefSeq" id="XP_070474272.1"/>
    </source>
</evidence>
<evidence type="ECO:0000256" key="4">
    <source>
        <dbReference type="SAM" id="MobiDB-lite"/>
    </source>
</evidence>
<reference evidence="7 8" key="1">
    <citation type="submission" date="2025-05" db="UniProtKB">
        <authorList>
            <consortium name="RefSeq"/>
        </authorList>
    </citation>
    <scope>IDENTIFICATION</scope>
    <source>
        <tissue evidence="7 8">Blood</tissue>
    </source>
</reference>
<dbReference type="PANTHER" id="PTHR43884">
    <property type="entry name" value="ACYL-COA DEHYDROGENASE"/>
    <property type="match status" value="1"/>
</dbReference>
<proteinExistence type="predicted"/>
<dbReference type="RefSeq" id="XP_070474272.1">
    <property type="nucleotide sequence ID" value="XM_070618171.1"/>
</dbReference>
<dbReference type="RefSeq" id="XP_070474271.1">
    <property type="nucleotide sequence ID" value="XM_070618170.1"/>
</dbReference>
<sequence>MAHSRFSPRLRKELLRQGRRCGSHRSAGRVSRAIGRPRAVSPPTVRLGSRRCRRPDGRQADSSAARRVTEESRPSRPRQGRAPPPRLPAPAGRRPPPSPRPPGGAARGGPPPSPRPPGGAARGGPPPSPRPPGGAARGGPPPSPRPPGTRRAAGPLPPHGLPGARRAAGPLPPHGLPGARRAAGPLPPHGLPGRGARRVPSLPTASRGRGARWAPSLPRPPWGAARGGPPSSPRPPRGAARGGPPSLPRPPGGAARGGPPPSPRPPGARRLPPSPRPPGGAARGGPPPSHGLPGARRAVGPLPPHGLPGRGARRAPSLPTASRGARRLPPSPRPPGTRRAAGSLPPHGLPGRGALRACGLGLDVGAGTAWQGSRSVAARSPRAGPSVQSRAAAGAAWGAWHRSAGGGEPGGATAARWTGGSPGSAQRGRKEEHQIVGCPAWLYTVLEQRAFISRDKNISFTTVRRGLAATASRWSAGQWSQGEHSRGKERPETPSAKKLTDIGIRRIFSSEHDIFWESVRKFFQEELIPRHADYSDLQGVRTNARKDGSDWLVNGSKVFIANGWLSDVVIVVAVTDREARSPAHGISLFLVENGMKRFIKG</sequence>
<feature type="compositionally biased region" description="Pro residues" evidence="4">
    <location>
        <begin position="258"/>
        <end position="278"/>
    </location>
</feature>
<dbReference type="RefSeq" id="XP_070474268.1">
    <property type="nucleotide sequence ID" value="XM_070618167.1"/>
</dbReference>